<dbReference type="InterPro" id="IPR006102">
    <property type="entry name" value="Ig-like_GH2"/>
</dbReference>
<evidence type="ECO:0000256" key="2">
    <source>
        <dbReference type="ARBA" id="ARBA00012761"/>
    </source>
</evidence>
<dbReference type="Gene3D" id="2.60.120.260">
    <property type="entry name" value="Galactose-binding domain-like"/>
    <property type="match status" value="1"/>
</dbReference>
<dbReference type="GO" id="GO:0005975">
    <property type="term" value="P:carbohydrate metabolic process"/>
    <property type="evidence" value="ECO:0007669"/>
    <property type="project" value="InterPro"/>
</dbReference>
<dbReference type="InterPro" id="IPR006101">
    <property type="entry name" value="Glyco_hydro_2"/>
</dbReference>
<name>A0A2Z4LPF2_9FLAO</name>
<dbReference type="Gene3D" id="3.20.20.80">
    <property type="entry name" value="Glycosidases"/>
    <property type="match status" value="1"/>
</dbReference>
<evidence type="ECO:0000313" key="11">
    <source>
        <dbReference type="Proteomes" id="UP000248536"/>
    </source>
</evidence>
<evidence type="ECO:0000256" key="5">
    <source>
        <dbReference type="ARBA" id="ARBA00023295"/>
    </source>
</evidence>
<dbReference type="Proteomes" id="UP000248536">
    <property type="component" value="Chromosome"/>
</dbReference>
<reference evidence="10 11" key="1">
    <citation type="submission" date="2018-06" db="EMBL/GenBank/DDBJ databases">
        <title>Spongiibacterium sp. HME9304 Genome sequencing and assembly.</title>
        <authorList>
            <person name="Kang H."/>
            <person name="Kim H."/>
            <person name="Joh K."/>
        </authorList>
    </citation>
    <scope>NUCLEOTIDE SEQUENCE [LARGE SCALE GENOMIC DNA]</scope>
    <source>
        <strain evidence="10 11">HME9304</strain>
    </source>
</reference>
<dbReference type="SUPFAM" id="SSF49303">
    <property type="entry name" value="beta-Galactosidase/glucuronidase domain"/>
    <property type="match status" value="1"/>
</dbReference>
<evidence type="ECO:0000256" key="6">
    <source>
        <dbReference type="SAM" id="SignalP"/>
    </source>
</evidence>
<keyword evidence="5 10" id="KW-0326">Glycosidase</keyword>
<dbReference type="AlphaFoldDB" id="A0A2Z4LPF2"/>
<dbReference type="EMBL" id="CP030104">
    <property type="protein sequence ID" value="AWX43662.1"/>
    <property type="molecule type" value="Genomic_DNA"/>
</dbReference>
<evidence type="ECO:0000256" key="3">
    <source>
        <dbReference type="ARBA" id="ARBA00016205"/>
    </source>
</evidence>
<feature type="domain" description="Glycoside hydrolase family 2 catalytic" evidence="8">
    <location>
        <begin position="304"/>
        <end position="599"/>
    </location>
</feature>
<keyword evidence="4 10" id="KW-0378">Hydrolase</keyword>
<accession>A0A2Z4LPF2</accession>
<dbReference type="Pfam" id="PF00703">
    <property type="entry name" value="Glyco_hydro_2"/>
    <property type="match status" value="1"/>
</dbReference>
<feature type="chain" id="PRO_5016299555" description="Beta-glucuronidase" evidence="6">
    <location>
        <begin position="31"/>
        <end position="603"/>
    </location>
</feature>
<evidence type="ECO:0000259" key="7">
    <source>
        <dbReference type="Pfam" id="PF00703"/>
    </source>
</evidence>
<evidence type="ECO:0000256" key="1">
    <source>
        <dbReference type="ARBA" id="ARBA00007401"/>
    </source>
</evidence>
<dbReference type="SUPFAM" id="SSF51445">
    <property type="entry name" value="(Trans)glycosidases"/>
    <property type="match status" value="1"/>
</dbReference>
<gene>
    <name evidence="10" type="ORF">HME9304_00653</name>
</gene>
<dbReference type="Pfam" id="PF02836">
    <property type="entry name" value="Glyco_hydro_2_C"/>
    <property type="match status" value="1"/>
</dbReference>
<feature type="signal peptide" evidence="6">
    <location>
        <begin position="1"/>
        <end position="30"/>
    </location>
</feature>
<dbReference type="KEGG" id="spon:HME9304_00653"/>
<organism evidence="10 11">
    <name type="scientific">Flagellimonas maritima</name>
    <dbReference type="NCBI Taxonomy" id="1383885"/>
    <lineage>
        <taxon>Bacteria</taxon>
        <taxon>Pseudomonadati</taxon>
        <taxon>Bacteroidota</taxon>
        <taxon>Flavobacteriia</taxon>
        <taxon>Flavobacteriales</taxon>
        <taxon>Flavobacteriaceae</taxon>
        <taxon>Flagellimonas</taxon>
    </lineage>
</organism>
<dbReference type="EC" id="3.2.1.31" evidence="2"/>
<evidence type="ECO:0000259" key="9">
    <source>
        <dbReference type="Pfam" id="PF02837"/>
    </source>
</evidence>
<dbReference type="Gene3D" id="2.60.40.10">
    <property type="entry name" value="Immunoglobulins"/>
    <property type="match status" value="1"/>
</dbReference>
<dbReference type="SUPFAM" id="SSF49785">
    <property type="entry name" value="Galactose-binding domain-like"/>
    <property type="match status" value="1"/>
</dbReference>
<sequence>MKFKIKTNSSNRFVLLTLCLMALYSGFAQSSLIQNIDNRTTVSLDGTWQIIIDPLENGYYNHRYQPKDNGFFMNEKMQTPSDLIEYNFDEGYELQVPGDWNTQMEKLYYYEGTVWYKRSFDYDKKDGKRVFVHFGAVNYDAKVYLNGKKLGDHIGGYTSFNFEVTDLLKAKDNFLVLKVDNTRKREAIPTVNTDWWNYGGITRSVTLVETELNFIRDYFIQLKKGSKANVEGWIQLDRPLETNVSIEIPELNISKNYRTDANGRALVSFNGAFDLWSPQNPKLYKLELVFAGNSLEDQIGFRTVETRGHKILLNGSPLFLKGISVHEEAPFSAGRVTTMEECEVLVSWAKEMGCNFIRLAHYPHSEQMVKAAEAAGLLVWSEIPVYWTVPFDNPETYANAENQLTDMISRDKNRTNIILWSVANETPISDARIAFLSNLSKKVKSLDNTRLTTAALDTQSSADGYNMIDDPLGEHIDVIGINQYCGWYFDKLSNCAKGKWKTSYDKPVIISEFGGGALQGYHGSEDERWTEEYQDALYKYNLQMLDNIEFMAGMTPWILKDFLSPRRNLKRIQNDFNRKGLISEEGIRKKAFYRMQDYYKGKN</sequence>
<dbReference type="Pfam" id="PF02837">
    <property type="entry name" value="Glyco_hydro_2_N"/>
    <property type="match status" value="1"/>
</dbReference>
<keyword evidence="6" id="KW-0732">Signal</keyword>
<dbReference type="PANTHER" id="PTHR10066">
    <property type="entry name" value="BETA-GLUCURONIDASE"/>
    <property type="match status" value="1"/>
</dbReference>
<dbReference type="OrthoDB" id="9801077at2"/>
<evidence type="ECO:0000313" key="10">
    <source>
        <dbReference type="EMBL" id="AWX43662.1"/>
    </source>
</evidence>
<comment type="similarity">
    <text evidence="1">Belongs to the glycosyl hydrolase 2 family.</text>
</comment>
<evidence type="ECO:0000259" key="8">
    <source>
        <dbReference type="Pfam" id="PF02836"/>
    </source>
</evidence>
<dbReference type="InterPro" id="IPR036156">
    <property type="entry name" value="Beta-gal/glucu_dom_sf"/>
</dbReference>
<dbReference type="InterPro" id="IPR006104">
    <property type="entry name" value="Glyco_hydro_2_N"/>
</dbReference>
<dbReference type="InterPro" id="IPR008979">
    <property type="entry name" value="Galactose-bd-like_sf"/>
</dbReference>
<proteinExistence type="inferred from homology"/>
<dbReference type="GO" id="GO:0030246">
    <property type="term" value="F:carbohydrate binding"/>
    <property type="evidence" value="ECO:0007669"/>
    <property type="project" value="TreeGrafter"/>
</dbReference>
<dbReference type="InterPro" id="IPR013783">
    <property type="entry name" value="Ig-like_fold"/>
</dbReference>
<dbReference type="PANTHER" id="PTHR10066:SF67">
    <property type="entry name" value="BETA-GLUCURONIDASE"/>
    <property type="match status" value="1"/>
</dbReference>
<evidence type="ECO:0000256" key="4">
    <source>
        <dbReference type="ARBA" id="ARBA00022801"/>
    </source>
</evidence>
<feature type="domain" description="Glycosyl hydrolases family 2 sugar binding" evidence="9">
    <location>
        <begin position="77"/>
        <end position="209"/>
    </location>
</feature>
<dbReference type="InterPro" id="IPR006103">
    <property type="entry name" value="Glyco_hydro_2_cat"/>
</dbReference>
<feature type="domain" description="Glycoside hydrolase family 2 immunoglobulin-like beta-sandwich" evidence="7">
    <location>
        <begin position="214"/>
        <end position="302"/>
    </location>
</feature>
<keyword evidence="11" id="KW-1185">Reference proteome</keyword>
<dbReference type="GO" id="GO:0004566">
    <property type="term" value="F:beta-glucuronidase activity"/>
    <property type="evidence" value="ECO:0007669"/>
    <property type="project" value="UniProtKB-EC"/>
</dbReference>
<dbReference type="InterPro" id="IPR017853">
    <property type="entry name" value="GH"/>
</dbReference>
<dbReference type="PRINTS" id="PR00132">
    <property type="entry name" value="GLHYDRLASE2"/>
</dbReference>
<dbReference type="GO" id="GO:0019391">
    <property type="term" value="P:glucuronoside catabolic process"/>
    <property type="evidence" value="ECO:0007669"/>
    <property type="project" value="TreeGrafter"/>
</dbReference>
<protein>
    <recommendedName>
        <fullName evidence="3">Beta-glucuronidase</fullName>
        <ecNumber evidence="2">3.2.1.31</ecNumber>
    </recommendedName>
</protein>